<proteinExistence type="predicted"/>
<dbReference type="Proteomes" id="UP000199664">
    <property type="component" value="Unassembled WGS sequence"/>
</dbReference>
<organism evidence="2 3">
    <name type="scientific">Bosea lupini</name>
    <dbReference type="NCBI Taxonomy" id="1036779"/>
    <lineage>
        <taxon>Bacteria</taxon>
        <taxon>Pseudomonadati</taxon>
        <taxon>Pseudomonadota</taxon>
        <taxon>Alphaproteobacteria</taxon>
        <taxon>Hyphomicrobiales</taxon>
        <taxon>Boseaceae</taxon>
        <taxon>Bosea</taxon>
    </lineage>
</organism>
<dbReference type="PANTHER" id="PTHR23088:SF27">
    <property type="entry name" value="DEAMINATED GLUTATHIONE AMIDASE"/>
    <property type="match status" value="1"/>
</dbReference>
<protein>
    <submittedName>
        <fullName evidence="2">Predicted amidohydrolase</fullName>
    </submittedName>
</protein>
<sequence length="285" mass="30057">MSSLKVAIAQIRCEPAELSANLAMHLDAIARARGQGAELLLFPELSLTDYLVAPDCGALALRPDADPLARLAEAADGITVSAGFIERGEEGRFFNSQGLFRDGRLLAIHRKLNLPGYGALREDRVYARGSGLASVELAAGWHAATLVCADAWNPALPWIAALGCASLLLLPAASALGAVGNGFDNPRGWEINLAHTAMIYGLPTLFANHCGRRGGAAFWGGSRILDASGRELARAGEAPELIMAELSQADGEAARRRLPTARDSDPALVGGLLRNLISNSERFSP</sequence>
<keyword evidence="3" id="KW-1185">Reference proteome</keyword>
<dbReference type="STRING" id="1036779.SAMN04515666_101718"/>
<dbReference type="GO" id="GO:0016787">
    <property type="term" value="F:hydrolase activity"/>
    <property type="evidence" value="ECO:0007669"/>
    <property type="project" value="UniProtKB-KW"/>
</dbReference>
<evidence type="ECO:0000259" key="1">
    <source>
        <dbReference type="PROSITE" id="PS50263"/>
    </source>
</evidence>
<dbReference type="Pfam" id="PF00795">
    <property type="entry name" value="CN_hydrolase"/>
    <property type="match status" value="1"/>
</dbReference>
<dbReference type="RefSeq" id="WP_167561512.1">
    <property type="nucleotide sequence ID" value="NZ_FOAN01000001.1"/>
</dbReference>
<name>A0A1H7HQW3_9HYPH</name>
<reference evidence="3" key="1">
    <citation type="submission" date="2016-10" db="EMBL/GenBank/DDBJ databases">
        <authorList>
            <person name="Varghese N."/>
            <person name="Submissions S."/>
        </authorList>
    </citation>
    <scope>NUCLEOTIDE SEQUENCE [LARGE SCALE GENOMIC DNA]</scope>
    <source>
        <strain evidence="3">LMG 26383,CCUG 61248,R- 45681</strain>
    </source>
</reference>
<dbReference type="PANTHER" id="PTHR23088">
    <property type="entry name" value="NITRILASE-RELATED"/>
    <property type="match status" value="1"/>
</dbReference>
<dbReference type="AlphaFoldDB" id="A0A1H7HQW3"/>
<feature type="domain" description="CN hydrolase" evidence="1">
    <location>
        <begin position="4"/>
        <end position="248"/>
    </location>
</feature>
<gene>
    <name evidence="2" type="ORF">SAMN04515666_101718</name>
</gene>
<accession>A0A1H7HQW3</accession>
<dbReference type="InterPro" id="IPR003010">
    <property type="entry name" value="C-N_Hydrolase"/>
</dbReference>
<evidence type="ECO:0000313" key="2">
    <source>
        <dbReference type="EMBL" id="SEK52067.1"/>
    </source>
</evidence>
<dbReference type="EMBL" id="FOAN01000001">
    <property type="protein sequence ID" value="SEK52067.1"/>
    <property type="molecule type" value="Genomic_DNA"/>
</dbReference>
<evidence type="ECO:0000313" key="3">
    <source>
        <dbReference type="Proteomes" id="UP000199664"/>
    </source>
</evidence>
<dbReference type="PROSITE" id="PS50263">
    <property type="entry name" value="CN_HYDROLASE"/>
    <property type="match status" value="1"/>
</dbReference>
<keyword evidence="2" id="KW-0378">Hydrolase</keyword>
<dbReference type="SUPFAM" id="SSF56317">
    <property type="entry name" value="Carbon-nitrogen hydrolase"/>
    <property type="match status" value="1"/>
</dbReference>
<dbReference type="Gene3D" id="3.60.110.10">
    <property type="entry name" value="Carbon-nitrogen hydrolase"/>
    <property type="match status" value="1"/>
</dbReference>
<dbReference type="InterPro" id="IPR036526">
    <property type="entry name" value="C-N_Hydrolase_sf"/>
</dbReference>